<dbReference type="GO" id="GO:0008217">
    <property type="term" value="P:regulation of blood pressure"/>
    <property type="evidence" value="ECO:0007669"/>
    <property type="project" value="InterPro"/>
</dbReference>
<reference evidence="10" key="4">
    <citation type="submission" date="2025-09" db="UniProtKB">
        <authorList>
            <consortium name="Ensembl"/>
        </authorList>
    </citation>
    <scope>IDENTIFICATION</scope>
    <source>
        <strain evidence="10">HSOK</strain>
    </source>
</reference>
<dbReference type="OrthoDB" id="8894951at2759"/>
<organism evidence="10 11">
    <name type="scientific">Oryzias latipes</name>
    <name type="common">Japanese rice fish</name>
    <name type="synonym">Japanese killifish</name>
    <dbReference type="NCBI Taxonomy" id="8090"/>
    <lineage>
        <taxon>Eukaryota</taxon>
        <taxon>Metazoa</taxon>
        <taxon>Chordata</taxon>
        <taxon>Craniata</taxon>
        <taxon>Vertebrata</taxon>
        <taxon>Euteleostomi</taxon>
        <taxon>Actinopterygii</taxon>
        <taxon>Neopterygii</taxon>
        <taxon>Teleostei</taxon>
        <taxon>Neoteleostei</taxon>
        <taxon>Acanthomorphata</taxon>
        <taxon>Ovalentaria</taxon>
        <taxon>Atherinomorphae</taxon>
        <taxon>Beloniformes</taxon>
        <taxon>Adrianichthyidae</taxon>
        <taxon>Oryziinae</taxon>
        <taxon>Oryzias</taxon>
    </lineage>
</organism>
<evidence type="ECO:0000313" key="11">
    <source>
        <dbReference type="Proteomes" id="UP000265200"/>
    </source>
</evidence>
<keyword evidence="4" id="KW-0165">Cleavage on pair of basic residues</keyword>
<evidence type="ECO:0000256" key="3">
    <source>
        <dbReference type="ARBA" id="ARBA00022525"/>
    </source>
</evidence>
<dbReference type="GeneID" id="101165144"/>
<evidence type="ECO:0000256" key="8">
    <source>
        <dbReference type="RuleBase" id="RU000636"/>
    </source>
</evidence>
<evidence type="ECO:0000256" key="5">
    <source>
        <dbReference type="ARBA" id="ARBA00022702"/>
    </source>
</evidence>
<evidence type="ECO:0000256" key="6">
    <source>
        <dbReference type="ARBA" id="ARBA00022729"/>
    </source>
</evidence>
<evidence type="ECO:0000256" key="7">
    <source>
        <dbReference type="ARBA" id="ARBA00023157"/>
    </source>
</evidence>
<dbReference type="GO" id="GO:0005179">
    <property type="term" value="F:hormone activity"/>
    <property type="evidence" value="ECO:0007669"/>
    <property type="project" value="UniProtKB-KW"/>
</dbReference>
<dbReference type="PROSITE" id="PS00984">
    <property type="entry name" value="UROTENSIN_II"/>
    <property type="match status" value="1"/>
</dbReference>
<dbReference type="Proteomes" id="UP000265200">
    <property type="component" value="Chromosome 7"/>
</dbReference>
<keyword evidence="6 9" id="KW-0732">Signal</keyword>
<dbReference type="OMA" id="KCSHLFS"/>
<reference key="1">
    <citation type="journal article" date="2007" name="Nature">
        <title>The medaka draft genome and insights into vertebrate genome evolution.</title>
        <authorList>
            <person name="Kasahara M."/>
            <person name="Naruse K."/>
            <person name="Sasaki S."/>
            <person name="Nakatani Y."/>
            <person name="Qu W."/>
            <person name="Ahsan B."/>
            <person name="Yamada T."/>
            <person name="Nagayasu Y."/>
            <person name="Doi K."/>
            <person name="Kasai Y."/>
            <person name="Jindo T."/>
            <person name="Kobayashi D."/>
            <person name="Shimada A."/>
            <person name="Toyoda A."/>
            <person name="Kuroki Y."/>
            <person name="Fujiyama A."/>
            <person name="Sasaki T."/>
            <person name="Shimizu A."/>
            <person name="Asakawa S."/>
            <person name="Shimizu N."/>
            <person name="Hashimoto S."/>
            <person name="Yang J."/>
            <person name="Lee Y."/>
            <person name="Matsushima K."/>
            <person name="Sugano S."/>
            <person name="Sakaizumi M."/>
            <person name="Narita T."/>
            <person name="Ohishi K."/>
            <person name="Haga S."/>
            <person name="Ohta F."/>
            <person name="Nomoto H."/>
            <person name="Nogata K."/>
            <person name="Morishita T."/>
            <person name="Endo T."/>
            <person name="Shin-I T."/>
            <person name="Takeda H."/>
            <person name="Morishita S."/>
            <person name="Kohara Y."/>
        </authorList>
    </citation>
    <scope>NUCLEOTIDE SEQUENCE [LARGE SCALE GENOMIC DNA]</scope>
    <source>
        <strain>Hd-rR</strain>
    </source>
</reference>
<evidence type="ECO:0000256" key="2">
    <source>
        <dbReference type="ARBA" id="ARBA00006719"/>
    </source>
</evidence>
<dbReference type="Ensembl" id="ENSORLT00015003135.1">
    <property type="protein sequence ID" value="ENSORLP00015007075.1"/>
    <property type="gene ID" value="ENSORLG00015007891.1"/>
</dbReference>
<keyword evidence="5 8" id="KW-0372">Hormone</keyword>
<feature type="signal peptide" evidence="9">
    <location>
        <begin position="1"/>
        <end position="21"/>
    </location>
</feature>
<dbReference type="Pfam" id="PF02083">
    <property type="entry name" value="Urotensin_II"/>
    <property type="match status" value="1"/>
</dbReference>
<evidence type="ECO:0000256" key="4">
    <source>
        <dbReference type="ARBA" id="ARBA00022685"/>
    </source>
</evidence>
<sequence length="128" mass="14364">MKCNHFLSWAFVLMASGPLLAHPIMDSAEMPYSGPASVEEQGISALDDLSFSEQTFPSQDGTGLRYSTLISGNINRDGVRTGLLPRGMKKDFFLEKQRLLNPFGHILGIQKDFRKRSGNTECFWKYCV</sequence>
<comment type="subcellular location">
    <subcellularLocation>
        <location evidence="1 8">Secreted</location>
    </subcellularLocation>
</comment>
<proteinExistence type="inferred from homology"/>
<keyword evidence="3" id="KW-0964">Secreted</keyword>
<accession>A0A3P9HH05</accession>
<evidence type="ECO:0000256" key="1">
    <source>
        <dbReference type="ARBA" id="ARBA00004613"/>
    </source>
</evidence>
<comment type="similarity">
    <text evidence="2 8">Belongs to the urotensin-2 family.</text>
</comment>
<dbReference type="InterPro" id="IPR001483">
    <property type="entry name" value="Urotensin_II"/>
</dbReference>
<dbReference type="PANTHER" id="PTHR14447:SF0">
    <property type="entry name" value="UROTENSIN-2"/>
    <property type="match status" value="1"/>
</dbReference>
<evidence type="ECO:0000256" key="9">
    <source>
        <dbReference type="SAM" id="SignalP"/>
    </source>
</evidence>
<dbReference type="KEGG" id="ola:101165144"/>
<keyword evidence="7" id="KW-1015">Disulfide bond</keyword>
<name>A0A3P9HH05_ORYLA</name>
<feature type="chain" id="PRO_5018065259" evidence="9">
    <location>
        <begin position="22"/>
        <end position="128"/>
    </location>
</feature>
<dbReference type="GO" id="GO:0005576">
    <property type="term" value="C:extracellular region"/>
    <property type="evidence" value="ECO:0007669"/>
    <property type="project" value="UniProtKB-SubCell"/>
</dbReference>
<protein>
    <submittedName>
        <fullName evidence="10">Urotensin 2, alpha</fullName>
    </submittedName>
</protein>
<reference evidence="10 11" key="2">
    <citation type="submission" date="2017-04" db="EMBL/GenBank/DDBJ databases">
        <title>CpG methylation of centromeres and impact of large insertions on vertebrate speciation.</title>
        <authorList>
            <person name="Ichikawa K."/>
            <person name="Yoshimura J."/>
            <person name="Morishita S."/>
        </authorList>
    </citation>
    <scope>NUCLEOTIDE SEQUENCE</scope>
    <source>
        <strain evidence="10 11">HSOK</strain>
    </source>
</reference>
<dbReference type="GO" id="GO:0097746">
    <property type="term" value="P:blood vessel diameter maintenance"/>
    <property type="evidence" value="ECO:0007669"/>
    <property type="project" value="InterPro"/>
</dbReference>
<dbReference type="PANTHER" id="PTHR14447">
    <property type="entry name" value="UROTENSIN 2"/>
    <property type="match status" value="1"/>
</dbReference>
<reference evidence="10" key="3">
    <citation type="submission" date="2025-08" db="UniProtKB">
        <authorList>
            <consortium name="Ensembl"/>
        </authorList>
    </citation>
    <scope>IDENTIFICATION</scope>
    <source>
        <strain evidence="10">HSOK</strain>
    </source>
</reference>
<dbReference type="AlphaFoldDB" id="A0A3P9HH05"/>
<evidence type="ECO:0000313" key="10">
    <source>
        <dbReference type="Ensembl" id="ENSORLP00015007075.1"/>
    </source>
</evidence>